<proteinExistence type="predicted"/>
<reference evidence="2" key="1">
    <citation type="submission" date="2021-01" db="EMBL/GenBank/DDBJ databases">
        <authorList>
            <person name="Kaushik A."/>
        </authorList>
    </citation>
    <scope>NUCLEOTIDE SEQUENCE</scope>
    <source>
        <strain evidence="2">AG4-RS23</strain>
    </source>
</reference>
<name>A0A8H3DH73_9AGAM</name>
<feature type="region of interest" description="Disordered" evidence="1">
    <location>
        <begin position="1"/>
        <end position="48"/>
    </location>
</feature>
<sequence>MSSQSAQTSDATNVGGPTAQGGGPVQPVTPVGQANGLNAATGPGPQVQQGTIILSPALAFHFIQPSSLHQSLYGISLVGDN</sequence>
<gene>
    <name evidence="2" type="ORF">RDB_LOCUS174078</name>
</gene>
<evidence type="ECO:0000313" key="3">
    <source>
        <dbReference type="Proteomes" id="UP000663861"/>
    </source>
</evidence>
<dbReference type="Proteomes" id="UP000663861">
    <property type="component" value="Unassembled WGS sequence"/>
</dbReference>
<dbReference type="AlphaFoldDB" id="A0A8H3DH73"/>
<evidence type="ECO:0000313" key="2">
    <source>
        <dbReference type="EMBL" id="CAE6530758.1"/>
    </source>
</evidence>
<evidence type="ECO:0000256" key="1">
    <source>
        <dbReference type="SAM" id="MobiDB-lite"/>
    </source>
</evidence>
<protein>
    <submittedName>
        <fullName evidence="2">Uncharacterized protein</fullName>
    </submittedName>
</protein>
<organism evidence="2 3">
    <name type="scientific">Rhizoctonia solani</name>
    <dbReference type="NCBI Taxonomy" id="456999"/>
    <lineage>
        <taxon>Eukaryota</taxon>
        <taxon>Fungi</taxon>
        <taxon>Dikarya</taxon>
        <taxon>Basidiomycota</taxon>
        <taxon>Agaricomycotina</taxon>
        <taxon>Agaricomycetes</taxon>
        <taxon>Cantharellales</taxon>
        <taxon>Ceratobasidiaceae</taxon>
        <taxon>Rhizoctonia</taxon>
    </lineage>
</organism>
<feature type="compositionally biased region" description="Polar residues" evidence="1">
    <location>
        <begin position="1"/>
        <end position="12"/>
    </location>
</feature>
<accession>A0A8H3DH73</accession>
<comment type="caution">
    <text evidence="2">The sequence shown here is derived from an EMBL/GenBank/DDBJ whole genome shotgun (WGS) entry which is preliminary data.</text>
</comment>
<dbReference type="EMBL" id="CAJMWY010004394">
    <property type="protein sequence ID" value="CAE6530758.1"/>
    <property type="molecule type" value="Genomic_DNA"/>
</dbReference>